<gene>
    <name evidence="1" type="ORF">ACFPET_13450</name>
</gene>
<dbReference type="Proteomes" id="UP001595823">
    <property type="component" value="Unassembled WGS sequence"/>
</dbReference>
<evidence type="ECO:0008006" key="3">
    <source>
        <dbReference type="Google" id="ProtNLM"/>
    </source>
</evidence>
<name>A0ABV8TZT8_9ACTN</name>
<protein>
    <recommendedName>
        <fullName evidence="3">Orc1-like AAA ATPase domain-containing protein</fullName>
    </recommendedName>
</protein>
<accession>A0ABV8TZT8</accession>
<dbReference type="SUPFAM" id="SSF52540">
    <property type="entry name" value="P-loop containing nucleoside triphosphate hydrolases"/>
    <property type="match status" value="1"/>
</dbReference>
<evidence type="ECO:0000313" key="1">
    <source>
        <dbReference type="EMBL" id="MFC4336207.1"/>
    </source>
</evidence>
<sequence>MTLTPEERKALEALRKLEPVVQSTDVWRDSEVHVDLHNQHAVQDLQRGLAEAAERTRGNTLSLVFHGRTGSGKTHLIRQGRMRLEDKGGLFVQFDIHKDEDFATAALLSFVSSLTQGMDDPGQQVRQLLVKLLKKASLPDDPQLPVLEGDPTPEAVEAVVKAVGQSFGTALDGAARDVVRALCLLGSNIPKYQDFAEDWLSCRDETVRGSREEWGIRSAMRRPRDLLFALTRVVSLVGPVMFSVDQIDELVDRANLDTRGVGTEQGRSEQLDNLAKGLMDFIDYTHRVVIVVSCLPGSWERLKTSTIDSVPERFWSPRALDPNVSTDAAKSIIAGHVKARLKGVDFKRPWRTWPVADEAFKGDQVSTPREIVRRVREHVDRCLDIDEFTPLMSLAGSGTAREAEPAPQSGEPLTARFEELVKQADVSDARAHGKEDSDLPPLLLAGLRAYAEETGRAMTARPQPKNKLGQHEIHVAVREEDRRWCLRGISSSKGSAFKGRLRWLLERSGTEKDSKVSAVALRTRPWDLTDTMRRNLRAFEKRGLTVVDLGVEDLKVCWALKALEDERPGDYAEWLRANRPMSRTGLMRQVFEA</sequence>
<keyword evidence="2" id="KW-1185">Reference proteome</keyword>
<dbReference type="EMBL" id="JBHSDK010000016">
    <property type="protein sequence ID" value="MFC4336207.1"/>
    <property type="molecule type" value="Genomic_DNA"/>
</dbReference>
<proteinExistence type="predicted"/>
<dbReference type="InterPro" id="IPR027417">
    <property type="entry name" value="P-loop_NTPase"/>
</dbReference>
<reference evidence="2" key="1">
    <citation type="journal article" date="2019" name="Int. J. Syst. Evol. Microbiol.">
        <title>The Global Catalogue of Microorganisms (GCM) 10K type strain sequencing project: providing services to taxonomists for standard genome sequencing and annotation.</title>
        <authorList>
            <consortium name="The Broad Institute Genomics Platform"/>
            <consortium name="The Broad Institute Genome Sequencing Center for Infectious Disease"/>
            <person name="Wu L."/>
            <person name="Ma J."/>
        </authorList>
    </citation>
    <scope>NUCLEOTIDE SEQUENCE [LARGE SCALE GENOMIC DNA]</scope>
    <source>
        <strain evidence="2">IBRC-M 10908</strain>
    </source>
</reference>
<dbReference type="RefSeq" id="WP_380621859.1">
    <property type="nucleotide sequence ID" value="NZ_JBHSDK010000016.1"/>
</dbReference>
<organism evidence="1 2">
    <name type="scientific">Salininema proteolyticum</name>
    <dbReference type="NCBI Taxonomy" id="1607685"/>
    <lineage>
        <taxon>Bacteria</taxon>
        <taxon>Bacillati</taxon>
        <taxon>Actinomycetota</taxon>
        <taxon>Actinomycetes</taxon>
        <taxon>Glycomycetales</taxon>
        <taxon>Glycomycetaceae</taxon>
        <taxon>Salininema</taxon>
    </lineage>
</organism>
<evidence type="ECO:0000313" key="2">
    <source>
        <dbReference type="Proteomes" id="UP001595823"/>
    </source>
</evidence>
<comment type="caution">
    <text evidence="1">The sequence shown here is derived from an EMBL/GenBank/DDBJ whole genome shotgun (WGS) entry which is preliminary data.</text>
</comment>